<evidence type="ECO:0000313" key="4">
    <source>
        <dbReference type="Proteomes" id="UP000835052"/>
    </source>
</evidence>
<keyword evidence="2" id="KW-0812">Transmembrane</keyword>
<accession>A0A8S1HS77</accession>
<keyword evidence="2" id="KW-1133">Transmembrane helix</keyword>
<feature type="transmembrane region" description="Helical" evidence="2">
    <location>
        <begin position="361"/>
        <end position="383"/>
    </location>
</feature>
<organism evidence="3 4">
    <name type="scientific">Caenorhabditis auriculariae</name>
    <dbReference type="NCBI Taxonomy" id="2777116"/>
    <lineage>
        <taxon>Eukaryota</taxon>
        <taxon>Metazoa</taxon>
        <taxon>Ecdysozoa</taxon>
        <taxon>Nematoda</taxon>
        <taxon>Chromadorea</taxon>
        <taxon>Rhabditida</taxon>
        <taxon>Rhabditina</taxon>
        <taxon>Rhabditomorpha</taxon>
        <taxon>Rhabditoidea</taxon>
        <taxon>Rhabditidae</taxon>
        <taxon>Peloderinae</taxon>
        <taxon>Caenorhabditis</taxon>
    </lineage>
</organism>
<evidence type="ECO:0000313" key="3">
    <source>
        <dbReference type="EMBL" id="CAD6199402.1"/>
    </source>
</evidence>
<dbReference type="OrthoDB" id="5875363at2759"/>
<evidence type="ECO:0000256" key="2">
    <source>
        <dbReference type="SAM" id="Phobius"/>
    </source>
</evidence>
<evidence type="ECO:0000256" key="1">
    <source>
        <dbReference type="SAM" id="MobiDB-lite"/>
    </source>
</evidence>
<comment type="caution">
    <text evidence="3">The sequence shown here is derived from an EMBL/GenBank/DDBJ whole genome shotgun (WGS) entry which is preliminary data.</text>
</comment>
<reference evidence="3" key="1">
    <citation type="submission" date="2020-10" db="EMBL/GenBank/DDBJ databases">
        <authorList>
            <person name="Kikuchi T."/>
        </authorList>
    </citation>
    <scope>NUCLEOTIDE SEQUENCE</scope>
    <source>
        <strain evidence="3">NKZ352</strain>
    </source>
</reference>
<name>A0A8S1HS77_9PELO</name>
<dbReference type="SUPFAM" id="SSF56436">
    <property type="entry name" value="C-type lectin-like"/>
    <property type="match status" value="1"/>
</dbReference>
<feature type="compositionally biased region" description="Gly residues" evidence="1">
    <location>
        <begin position="742"/>
        <end position="754"/>
    </location>
</feature>
<feature type="compositionally biased region" description="Polar residues" evidence="1">
    <location>
        <begin position="683"/>
        <end position="696"/>
    </location>
</feature>
<keyword evidence="2" id="KW-0472">Membrane</keyword>
<feature type="compositionally biased region" description="Basic and acidic residues" evidence="1">
    <location>
        <begin position="579"/>
        <end position="602"/>
    </location>
</feature>
<sequence>MACGAIYGKAKAVDGHRLVSRRPIQTVPGPPHFSFAIFLSKKCGSNILSNFFYSTCRSSHELAAAHYAGGPIPPYMSTCLLGHRASECPCEGIALPGLDGQKHCWQLESRQASTWVDGDVACQTVGGHLGHPETTDFSAVVNYVQANSNLPVLTGLVAGNVELNIYGSMCPNNVFYDILTSDDTSQLFSNNATTTSACSYIKSSGSQIVFDSCDIEAMALCDRPLEENDYCNIMANCSTTTSFAFSTTDSSTTISTEAQTTSSISKANTDIDTTPAKTTEKVTPAAVNTTTTKKVGTVPAGSRASTTEKPVLDMSVNFSSEKVFESEKQPFQATLSNHLLVHLMENQYQWKILGMCVDWRAMLALLAICLFLMALLCCCHCWLDACMWCSSKRKRKHIEAEKPIVMPIQPMAPRVIEDQPRPVDYSVEQKSIDLPPPPTTFSEPIFIPVPEKHESVYGFHTKEIHHMYPEKKETRDIGVNTDPMDIKPIMQPAIIPVKAPEARKKKPIKKPKMMFIPATIDDNIEDDVPLDFPHPQSPGNISVAPKGDLLPPVSFTRNPKPFQPEPRNSSPPKTHVLSPRKEPNSLLETPKEDFNSNDDPTRIKSPPLNSGPKLREGAAPRPITFSPIADESDDEPAKRIPSPPLGKKSIPPPVNKPSRSAKVSPVPIDEQEPMFDDPKEETGNSQRPLKNNSSSDGKAKDQPRNPFANFSSTQENEETEENASNLFKAPGVGMRAARGKLGGAVRAGGGGGEAPQGWKPWAKNK</sequence>
<feature type="region of interest" description="Disordered" evidence="1">
    <location>
        <begin position="742"/>
        <end position="765"/>
    </location>
</feature>
<gene>
    <name evidence="3" type="ORF">CAUJ_LOCUS15305</name>
</gene>
<protein>
    <submittedName>
        <fullName evidence="3">Uncharacterized protein</fullName>
    </submittedName>
</protein>
<dbReference type="AlphaFoldDB" id="A0A8S1HS77"/>
<dbReference type="InterPro" id="IPR016187">
    <property type="entry name" value="CTDL_fold"/>
</dbReference>
<feature type="region of interest" description="Disordered" evidence="1">
    <location>
        <begin position="526"/>
        <end position="730"/>
    </location>
</feature>
<keyword evidence="4" id="KW-1185">Reference proteome</keyword>
<dbReference type="EMBL" id="CAJGYM010000173">
    <property type="protein sequence ID" value="CAD6199402.1"/>
    <property type="molecule type" value="Genomic_DNA"/>
</dbReference>
<proteinExistence type="predicted"/>
<dbReference type="Proteomes" id="UP000835052">
    <property type="component" value="Unassembled WGS sequence"/>
</dbReference>